<reference evidence="2" key="1">
    <citation type="journal article" date="2022" name="Mol. Ecol. Resour.">
        <title>The genomes of chicory, endive, great burdock and yacon provide insights into Asteraceae palaeo-polyploidization history and plant inulin production.</title>
        <authorList>
            <person name="Fan W."/>
            <person name="Wang S."/>
            <person name="Wang H."/>
            <person name="Wang A."/>
            <person name="Jiang F."/>
            <person name="Liu H."/>
            <person name="Zhao H."/>
            <person name="Xu D."/>
            <person name="Zhang Y."/>
        </authorList>
    </citation>
    <scope>NUCLEOTIDE SEQUENCE [LARGE SCALE GENOMIC DNA]</scope>
    <source>
        <strain evidence="2">cv. Punajuju</strain>
    </source>
</reference>
<dbReference type="EMBL" id="CM042011">
    <property type="protein sequence ID" value="KAI3764636.1"/>
    <property type="molecule type" value="Genomic_DNA"/>
</dbReference>
<organism evidence="1 2">
    <name type="scientific">Cichorium intybus</name>
    <name type="common">Chicory</name>
    <dbReference type="NCBI Taxonomy" id="13427"/>
    <lineage>
        <taxon>Eukaryota</taxon>
        <taxon>Viridiplantae</taxon>
        <taxon>Streptophyta</taxon>
        <taxon>Embryophyta</taxon>
        <taxon>Tracheophyta</taxon>
        <taxon>Spermatophyta</taxon>
        <taxon>Magnoliopsida</taxon>
        <taxon>eudicotyledons</taxon>
        <taxon>Gunneridae</taxon>
        <taxon>Pentapetalae</taxon>
        <taxon>asterids</taxon>
        <taxon>campanulids</taxon>
        <taxon>Asterales</taxon>
        <taxon>Asteraceae</taxon>
        <taxon>Cichorioideae</taxon>
        <taxon>Cichorieae</taxon>
        <taxon>Cichoriinae</taxon>
        <taxon>Cichorium</taxon>
    </lineage>
</organism>
<reference evidence="1 2" key="2">
    <citation type="journal article" date="2022" name="Mol. Ecol. Resour.">
        <title>The genomes of chicory, endive, great burdock and yacon provide insights into Asteraceae paleo-polyploidization history and plant inulin production.</title>
        <authorList>
            <person name="Fan W."/>
            <person name="Wang S."/>
            <person name="Wang H."/>
            <person name="Wang A."/>
            <person name="Jiang F."/>
            <person name="Liu H."/>
            <person name="Zhao H."/>
            <person name="Xu D."/>
            <person name="Zhang Y."/>
        </authorList>
    </citation>
    <scope>NUCLEOTIDE SEQUENCE [LARGE SCALE GENOMIC DNA]</scope>
    <source>
        <strain evidence="2">cv. Punajuju</strain>
        <tissue evidence="1">Leaves</tissue>
    </source>
</reference>
<dbReference type="Proteomes" id="UP001055811">
    <property type="component" value="Linkage Group LG03"/>
</dbReference>
<comment type="caution">
    <text evidence="1">The sequence shown here is derived from an EMBL/GenBank/DDBJ whole genome shotgun (WGS) entry which is preliminary data.</text>
</comment>
<proteinExistence type="predicted"/>
<evidence type="ECO:0000313" key="2">
    <source>
        <dbReference type="Proteomes" id="UP001055811"/>
    </source>
</evidence>
<protein>
    <submittedName>
        <fullName evidence="1">Uncharacterized protein</fullName>
    </submittedName>
</protein>
<sequence>MERRARVAPRESEWQEVRQRNSKEYRYPVIEKATTIFISDFPSDWVEADLWSLLKSYGTLVDIYIAMKRTKTNTRFGFARFIRVTNTQEPVGRLNDIPCGNSRLRANLAKYKRKKVPPPPSFADNRNDRVSMETNQRFGERRTFADVVNNRSLPKNAPPKPHPHIPPRPPQSSTYATKEIRFLSSALSRNVAKSTLIGESESFEKLMNIKAFKEVEGIPNVELRYVGGLNTLIEFEDEADMHALLVNGEHIWKP</sequence>
<accession>A0ACB9F1R2</accession>
<name>A0ACB9F1R2_CICIN</name>
<gene>
    <name evidence="1" type="ORF">L2E82_14647</name>
</gene>
<evidence type="ECO:0000313" key="1">
    <source>
        <dbReference type="EMBL" id="KAI3764636.1"/>
    </source>
</evidence>
<keyword evidence="2" id="KW-1185">Reference proteome</keyword>